<dbReference type="PANTHER" id="PTHR15952:SF11">
    <property type="entry name" value="EXPORTIN-T"/>
    <property type="match status" value="1"/>
</dbReference>
<organism evidence="5 6">
    <name type="scientific">[Candida] subhashii</name>
    <dbReference type="NCBI Taxonomy" id="561895"/>
    <lineage>
        <taxon>Eukaryota</taxon>
        <taxon>Fungi</taxon>
        <taxon>Dikarya</taxon>
        <taxon>Ascomycota</taxon>
        <taxon>Saccharomycotina</taxon>
        <taxon>Pichiomycetes</taxon>
        <taxon>Debaryomycetaceae</taxon>
        <taxon>Spathaspora</taxon>
    </lineage>
</organism>
<proteinExistence type="inferred from homology"/>
<dbReference type="EMBL" id="JAGSYN010000140">
    <property type="protein sequence ID" value="KAG7663317.1"/>
    <property type="molecule type" value="Genomic_DNA"/>
</dbReference>
<feature type="domain" description="Exportin-1/Importin-beta-like" evidence="3">
    <location>
        <begin position="103"/>
        <end position="249"/>
    </location>
</feature>
<reference evidence="5 6" key="1">
    <citation type="journal article" date="2021" name="DNA Res.">
        <title>Genome analysis of Candida subhashii reveals its hybrid nature and dual mitochondrial genome conformations.</title>
        <authorList>
            <person name="Mixao V."/>
            <person name="Hegedusova E."/>
            <person name="Saus E."/>
            <person name="Pryszcz L.P."/>
            <person name="Cillingova A."/>
            <person name="Nosek J."/>
            <person name="Gabaldon T."/>
        </authorList>
    </citation>
    <scope>NUCLEOTIDE SEQUENCE [LARGE SCALE GENOMIC DNA]</scope>
    <source>
        <strain evidence="5 6">CBS 10753</strain>
    </source>
</reference>
<keyword evidence="2" id="KW-0820">tRNA-binding</keyword>
<keyword evidence="1 2" id="KW-0813">Transport</keyword>
<evidence type="ECO:0000256" key="2">
    <source>
        <dbReference type="RuleBase" id="RU366037"/>
    </source>
</evidence>
<feature type="domain" description="Exportin-T C-terminal" evidence="4">
    <location>
        <begin position="313"/>
        <end position="990"/>
    </location>
</feature>
<dbReference type="Proteomes" id="UP000694255">
    <property type="component" value="Unassembled WGS sequence"/>
</dbReference>
<dbReference type="GO" id="GO:0016363">
    <property type="term" value="C:nuclear matrix"/>
    <property type="evidence" value="ECO:0007669"/>
    <property type="project" value="TreeGrafter"/>
</dbReference>
<dbReference type="OrthoDB" id="26399at2759"/>
<keyword evidence="2" id="KW-0963">Cytoplasm</keyword>
<name>A0A8J5UMW6_9ASCO</name>
<dbReference type="GO" id="GO:0000049">
    <property type="term" value="F:tRNA binding"/>
    <property type="evidence" value="ECO:0007669"/>
    <property type="project" value="UniProtKB-UniRule"/>
</dbReference>
<dbReference type="RefSeq" id="XP_049263549.1">
    <property type="nucleotide sequence ID" value="XM_049406974.1"/>
</dbReference>
<evidence type="ECO:0000259" key="4">
    <source>
        <dbReference type="Pfam" id="PF19282"/>
    </source>
</evidence>
<comment type="subcellular location">
    <subcellularLocation>
        <location evidence="2">Nucleus</location>
    </subcellularLocation>
    <subcellularLocation>
        <location evidence="2">Cytoplasm</location>
    </subcellularLocation>
    <text evidence="2">Shuttles between the nucleus and the cytoplasm.</text>
</comment>
<protein>
    <recommendedName>
        <fullName evidence="2">Exportin-T</fullName>
    </recommendedName>
    <alternativeName>
        <fullName evidence="2">Exportin(tRNA)</fullName>
    </alternativeName>
    <alternativeName>
        <fullName evidence="2">tRNA exportin</fullName>
    </alternativeName>
</protein>
<evidence type="ECO:0000259" key="3">
    <source>
        <dbReference type="Pfam" id="PF08389"/>
    </source>
</evidence>
<gene>
    <name evidence="5" type="ORF">J8A68_003149</name>
</gene>
<keyword evidence="2" id="KW-0539">Nucleus</keyword>
<evidence type="ECO:0000256" key="1">
    <source>
        <dbReference type="ARBA" id="ARBA00022448"/>
    </source>
</evidence>
<dbReference type="GO" id="GO:0071528">
    <property type="term" value="P:tRNA re-export from nucleus"/>
    <property type="evidence" value="ECO:0007669"/>
    <property type="project" value="UniProtKB-UniRule"/>
</dbReference>
<keyword evidence="6" id="KW-1185">Reference proteome</keyword>
<dbReference type="PANTHER" id="PTHR15952">
    <property type="entry name" value="EXPORTIN-T/LOS1"/>
    <property type="match status" value="1"/>
</dbReference>
<dbReference type="GeneID" id="73469950"/>
<comment type="similarity">
    <text evidence="2">Belongs to the exportin family.</text>
</comment>
<dbReference type="GO" id="GO:0005643">
    <property type="term" value="C:nuclear pore"/>
    <property type="evidence" value="ECO:0007669"/>
    <property type="project" value="TreeGrafter"/>
</dbReference>
<comment type="caution">
    <text evidence="5">The sequence shown here is derived from an EMBL/GenBank/DDBJ whole genome shotgun (WGS) entry which is preliminary data.</text>
</comment>
<dbReference type="Pfam" id="PF08389">
    <property type="entry name" value="Xpo1"/>
    <property type="match status" value="1"/>
</dbReference>
<dbReference type="InterPro" id="IPR013598">
    <property type="entry name" value="Exportin-1/Importin-b-like"/>
</dbReference>
<comment type="function">
    <text evidence="2">tRNA nucleus export receptor which facilitates tRNA translocation across the nuclear pore complex.</text>
</comment>
<keyword evidence="2" id="KW-0694">RNA-binding</keyword>
<dbReference type="Pfam" id="PF19282">
    <property type="entry name" value="Exportin-T"/>
    <property type="match status" value="1"/>
</dbReference>
<dbReference type="InterPro" id="IPR045546">
    <property type="entry name" value="Exportin-T_C"/>
</dbReference>
<accession>A0A8J5UMW6</accession>
<evidence type="ECO:0000313" key="5">
    <source>
        <dbReference type="EMBL" id="KAG7663317.1"/>
    </source>
</evidence>
<dbReference type="AlphaFoldDB" id="A0A8J5UMW6"/>
<sequence>MEQQIHQAVEIALSGNADVNLKNQAYDFINQIKSTEAGYKSCLEILIKSTSQPVNEGLKFFVYQVIDENIDKLNQEQLFSLNSQIFKVLEQYIANNIKDATHSRNKFAQIFAKTFCHVYINIYPKFIKDLFSMISTNNQLALDYYSRIILSIHSEIGDKFISRSREGQERNNLLKDAIRLNDMESLVINWFKILSNQNNSTEILENTLKIVGAYISWMEIGLFVSAEYINIILTYLNRTDERNVTCETIMEIISKKMPPINKLELITLFNFTTVITSIGLSDDIDFMEHIAKLLNAVGTELLIVIENQPDLVNQVKAELFRLWPLVFTFLSHEYDDVSQQVFPFIQHYLLTCKKNPILNDIELMSTLLNKVILKMKYDDDDSGLDDDEHEQFMEIRSKLKTFQDTIAVLNPDLYVTAIPIVINESIFNGGGKDNDWRKLELGLYELSNFSESLRNNLINVPKDSIGESKPYAIFQEYLIKLINSDFITKVNHPKIQLVFFEIIVKHYNFLNQQANRMDLIIRILEIFTSPLGLFNEIEKVRLRSWYLFFRFMKLTKPRITNESLVEEMIVKLQPLLVIKAELPTRDEDDDVVENGNFNNQQYLFETIGLLISLLSDQSSAPVKSKLLDIIFQPLFNDLENCISIPEQQRENQPVIALQAHHSLMAIGTVVRGYDYEFNMKYPPQIIEKVNQAARVVLITLENFPKHEIIRDAARFSFARFIPILKNTISVHLAELITLIWSAPNLQLSELSDFLGFLGQITHNYKSDENIYQLLNNFLSSLFHKIFEVLDTKTREEELMPEIIRDKNLLKKAILNFLSSMVLNNCASLLVTETNKAEFPEIIGKLFEYSYDLSETSVSKLAINQLINIVNVFGNGGKITDPKDKYSAALPPVEGIDEFLMNKVVHLSFELPFQKQEFDVNDAQFRLIAQEIAILLKSYQLKKGDVFVNYLSTYLMDMGLSQDLMNDFCIQLNKNDTKDFKKYFITFVTRLKGGK</sequence>
<dbReference type="GO" id="GO:0031267">
    <property type="term" value="F:small GTPase binding"/>
    <property type="evidence" value="ECO:0007669"/>
    <property type="project" value="InterPro"/>
</dbReference>
<evidence type="ECO:0000313" key="6">
    <source>
        <dbReference type="Proteomes" id="UP000694255"/>
    </source>
</evidence>
<dbReference type="GO" id="GO:0005737">
    <property type="term" value="C:cytoplasm"/>
    <property type="evidence" value="ECO:0007669"/>
    <property type="project" value="UniProtKB-SubCell"/>
</dbReference>
<dbReference type="InterPro" id="IPR040017">
    <property type="entry name" value="XPOT"/>
</dbReference>